<reference evidence="2 3" key="1">
    <citation type="submission" date="2019-09" db="EMBL/GenBank/DDBJ databases">
        <title>Genome sequence of Adhaeribacter sp. M2.</title>
        <authorList>
            <person name="Srinivasan S."/>
        </authorList>
    </citation>
    <scope>NUCLEOTIDE SEQUENCE [LARGE SCALE GENOMIC DNA]</scope>
    <source>
        <strain evidence="2 3">M2</strain>
    </source>
</reference>
<organism evidence="2 3">
    <name type="scientific">Adhaeribacter soli</name>
    <dbReference type="NCBI Taxonomy" id="2607655"/>
    <lineage>
        <taxon>Bacteria</taxon>
        <taxon>Pseudomonadati</taxon>
        <taxon>Bacteroidota</taxon>
        <taxon>Cytophagia</taxon>
        <taxon>Cytophagales</taxon>
        <taxon>Hymenobacteraceae</taxon>
        <taxon>Adhaeribacter</taxon>
    </lineage>
</organism>
<dbReference type="PANTHER" id="PTHR43798:SF33">
    <property type="entry name" value="HYDROLASE, PUTATIVE (AFU_ORTHOLOGUE AFUA_2G14860)-RELATED"/>
    <property type="match status" value="1"/>
</dbReference>
<evidence type="ECO:0000313" key="3">
    <source>
        <dbReference type="Proteomes" id="UP000326570"/>
    </source>
</evidence>
<dbReference type="SUPFAM" id="SSF53474">
    <property type="entry name" value="alpha/beta-Hydrolases"/>
    <property type="match status" value="1"/>
</dbReference>
<dbReference type="InterPro" id="IPR029058">
    <property type="entry name" value="AB_hydrolase_fold"/>
</dbReference>
<dbReference type="PANTHER" id="PTHR43798">
    <property type="entry name" value="MONOACYLGLYCEROL LIPASE"/>
    <property type="match status" value="1"/>
</dbReference>
<dbReference type="InterPro" id="IPR000073">
    <property type="entry name" value="AB_hydrolase_1"/>
</dbReference>
<accession>A0A5N1J7C9</accession>
<protein>
    <submittedName>
        <fullName evidence="2">Alpha/beta hydrolase</fullName>
    </submittedName>
</protein>
<keyword evidence="3" id="KW-1185">Reference proteome</keyword>
<sequence length="281" mass="31424">MQEPVSNFVKTNGIRLHYLDYGGNGPELVLLHGLTANARAFEGLLAAGLAAQFRVITVDLRGRGLSDKPIWGYSMHKHAKDIIGLLDHLQLKSVFMGGHSFGGLLSIYLGRFFPERIKRLVLIDAAARMHPNTREMLQPAMSRLGKTFPSFQAYLESVKQAPYNTFWEETMRSYYQADVQELSGGKVKPRSNPRHIRLAVLNVLKEPWPVYLSKQTKPALLLNATEPYTLNAPLLPPENALETARQMPDCRYEAVAGNHQIMLYGPGARQIAEAVTNFLLA</sequence>
<dbReference type="Proteomes" id="UP000326570">
    <property type="component" value="Unassembled WGS sequence"/>
</dbReference>
<keyword evidence="2" id="KW-0378">Hydrolase</keyword>
<dbReference type="Pfam" id="PF00561">
    <property type="entry name" value="Abhydrolase_1"/>
    <property type="match status" value="1"/>
</dbReference>
<dbReference type="EMBL" id="VTWT01000002">
    <property type="protein sequence ID" value="KAA9340621.1"/>
    <property type="molecule type" value="Genomic_DNA"/>
</dbReference>
<name>A0A5N1J7C9_9BACT</name>
<dbReference type="GO" id="GO:0046464">
    <property type="term" value="P:acylglycerol catabolic process"/>
    <property type="evidence" value="ECO:0007669"/>
    <property type="project" value="TreeGrafter"/>
</dbReference>
<dbReference type="GO" id="GO:0016020">
    <property type="term" value="C:membrane"/>
    <property type="evidence" value="ECO:0007669"/>
    <property type="project" value="TreeGrafter"/>
</dbReference>
<dbReference type="InterPro" id="IPR050266">
    <property type="entry name" value="AB_hydrolase_sf"/>
</dbReference>
<gene>
    <name evidence="2" type="ORF">F0P94_04110</name>
</gene>
<dbReference type="Gene3D" id="3.40.50.1820">
    <property type="entry name" value="alpha/beta hydrolase"/>
    <property type="match status" value="1"/>
</dbReference>
<proteinExistence type="predicted"/>
<dbReference type="GO" id="GO:0047372">
    <property type="term" value="F:monoacylglycerol lipase activity"/>
    <property type="evidence" value="ECO:0007669"/>
    <property type="project" value="TreeGrafter"/>
</dbReference>
<dbReference type="AlphaFoldDB" id="A0A5N1J7C9"/>
<dbReference type="RefSeq" id="WP_150902548.1">
    <property type="nucleotide sequence ID" value="NZ_VTWT01000002.1"/>
</dbReference>
<feature type="domain" description="AB hydrolase-1" evidence="1">
    <location>
        <begin position="28"/>
        <end position="177"/>
    </location>
</feature>
<evidence type="ECO:0000259" key="1">
    <source>
        <dbReference type="Pfam" id="PF00561"/>
    </source>
</evidence>
<comment type="caution">
    <text evidence="2">The sequence shown here is derived from an EMBL/GenBank/DDBJ whole genome shotgun (WGS) entry which is preliminary data.</text>
</comment>
<evidence type="ECO:0000313" key="2">
    <source>
        <dbReference type="EMBL" id="KAA9340621.1"/>
    </source>
</evidence>
<dbReference type="PRINTS" id="PR00111">
    <property type="entry name" value="ABHYDROLASE"/>
</dbReference>